<evidence type="ECO:0000256" key="1">
    <source>
        <dbReference type="ARBA" id="ARBA00022737"/>
    </source>
</evidence>
<gene>
    <name evidence="6" type="ORF">BLNAU_19952</name>
</gene>
<dbReference type="SMART" id="SM00360">
    <property type="entry name" value="RRM"/>
    <property type="match status" value="2"/>
</dbReference>
<dbReference type="InterPro" id="IPR012677">
    <property type="entry name" value="Nucleotide-bd_a/b_plait_sf"/>
</dbReference>
<feature type="region of interest" description="Disordered" evidence="4">
    <location>
        <begin position="54"/>
        <end position="86"/>
    </location>
</feature>
<feature type="domain" description="RRM" evidence="5">
    <location>
        <begin position="102"/>
        <end position="177"/>
    </location>
</feature>
<evidence type="ECO:0000256" key="3">
    <source>
        <dbReference type="PROSITE-ProRule" id="PRU00176"/>
    </source>
</evidence>
<feature type="region of interest" description="Disordered" evidence="4">
    <location>
        <begin position="178"/>
        <end position="227"/>
    </location>
</feature>
<dbReference type="EMBL" id="JARBJD010000272">
    <property type="protein sequence ID" value="KAK2945103.1"/>
    <property type="molecule type" value="Genomic_DNA"/>
</dbReference>
<feature type="compositionally biased region" description="Basic residues" evidence="4">
    <location>
        <begin position="193"/>
        <end position="202"/>
    </location>
</feature>
<evidence type="ECO:0000259" key="5">
    <source>
        <dbReference type="PROSITE" id="PS50102"/>
    </source>
</evidence>
<evidence type="ECO:0000256" key="2">
    <source>
        <dbReference type="ARBA" id="ARBA00022884"/>
    </source>
</evidence>
<feature type="region of interest" description="Disordered" evidence="4">
    <location>
        <begin position="426"/>
        <end position="461"/>
    </location>
</feature>
<feature type="region of interest" description="Disordered" evidence="4">
    <location>
        <begin position="356"/>
        <end position="388"/>
    </location>
</feature>
<dbReference type="SUPFAM" id="SSF54928">
    <property type="entry name" value="RNA-binding domain, RBD"/>
    <property type="match status" value="1"/>
</dbReference>
<dbReference type="CDD" id="cd00590">
    <property type="entry name" value="RRM_SF"/>
    <property type="match status" value="2"/>
</dbReference>
<dbReference type="PROSITE" id="PS50102">
    <property type="entry name" value="RRM"/>
    <property type="match status" value="2"/>
</dbReference>
<sequence length="461" mass="50651">MVWEGYVHLCKVARTLTDEQKKQKQTEAEQLIHSRPVFVLSQAEKQRREAQQTLLAEKQEGSRRSFASAKQARDTHHPIELHLAPSASTEPLLPLVDTRPSKTLWLQNLPKGCTQQTIRRAFASLNVTHLTAPTTQPGDTDTMLIRFRSNEEADTALKMSNMLLIGGRTIHISEYAPDIISTQVPQKRDPPPKRRQPQKHTKPPNANSTTSGGSGTPVSTSDTSQHGIESSILLRNLPSETISSQITGKFPPKTIFKVFLMDAPTDSDVTTAVVEFVSREAAETALKKSENLVIKGRQIEIVPLFSSFHAITQPSPKPLELPVNLIELSPTTKGQFPPHSAHTLTFAKLKLSAPNTPPFADVTAQPRKTDRTTPVLHPRQPLRPLLPPSVTSFATPQSLSPPTLASLASPLPPLLPRPIFVPLPSPSQHSAHLRSEPGVLSESATLPHSLPEMMISPHSFR</sequence>
<organism evidence="6 7">
    <name type="scientific">Blattamonas nauphoetae</name>
    <dbReference type="NCBI Taxonomy" id="2049346"/>
    <lineage>
        <taxon>Eukaryota</taxon>
        <taxon>Metamonada</taxon>
        <taxon>Preaxostyla</taxon>
        <taxon>Oxymonadida</taxon>
        <taxon>Blattamonas</taxon>
    </lineage>
</organism>
<evidence type="ECO:0000256" key="4">
    <source>
        <dbReference type="SAM" id="MobiDB-lite"/>
    </source>
</evidence>
<dbReference type="InterPro" id="IPR000504">
    <property type="entry name" value="RRM_dom"/>
</dbReference>
<dbReference type="InterPro" id="IPR035979">
    <property type="entry name" value="RBD_domain_sf"/>
</dbReference>
<keyword evidence="2 3" id="KW-0694">RNA-binding</keyword>
<keyword evidence="7" id="KW-1185">Reference proteome</keyword>
<feature type="compositionally biased region" description="Low complexity" evidence="4">
    <location>
        <begin position="208"/>
        <end position="224"/>
    </location>
</feature>
<evidence type="ECO:0000313" key="7">
    <source>
        <dbReference type="Proteomes" id="UP001281761"/>
    </source>
</evidence>
<dbReference type="Gene3D" id="3.30.70.330">
    <property type="match status" value="2"/>
</dbReference>
<dbReference type="PANTHER" id="PTHR23236">
    <property type="entry name" value="EUKARYOTIC TRANSLATION INITIATION FACTOR 4B/4H"/>
    <property type="match status" value="1"/>
</dbReference>
<evidence type="ECO:0000313" key="6">
    <source>
        <dbReference type="EMBL" id="KAK2945103.1"/>
    </source>
</evidence>
<keyword evidence="1" id="KW-0677">Repeat</keyword>
<proteinExistence type="predicted"/>
<feature type="domain" description="RRM" evidence="5">
    <location>
        <begin position="230"/>
        <end position="301"/>
    </location>
</feature>
<accession>A0ABQ9X0K1</accession>
<reference evidence="6 7" key="1">
    <citation type="journal article" date="2022" name="bioRxiv">
        <title>Genomics of Preaxostyla Flagellates Illuminates Evolutionary Transitions and the Path Towards Mitochondrial Loss.</title>
        <authorList>
            <person name="Novak L.V.F."/>
            <person name="Treitli S.C."/>
            <person name="Pyrih J."/>
            <person name="Halakuc P."/>
            <person name="Pipaliya S.V."/>
            <person name="Vacek V."/>
            <person name="Brzon O."/>
            <person name="Soukal P."/>
            <person name="Eme L."/>
            <person name="Dacks J.B."/>
            <person name="Karnkowska A."/>
            <person name="Elias M."/>
            <person name="Hampl V."/>
        </authorList>
    </citation>
    <scope>NUCLEOTIDE SEQUENCE [LARGE SCALE GENOMIC DNA]</scope>
    <source>
        <strain evidence="6">NAU3</strain>
        <tissue evidence="6">Gut</tissue>
    </source>
</reference>
<dbReference type="PANTHER" id="PTHR23236:SF119">
    <property type="entry name" value="NUCLEAR RNA-BINDING PROTEIN SART-3"/>
    <property type="match status" value="1"/>
</dbReference>
<feature type="compositionally biased region" description="Low complexity" evidence="4">
    <location>
        <begin position="374"/>
        <end position="383"/>
    </location>
</feature>
<protein>
    <recommendedName>
        <fullName evidence="5">RRM domain-containing protein</fullName>
    </recommendedName>
</protein>
<name>A0ABQ9X0K1_9EUKA</name>
<comment type="caution">
    <text evidence="6">The sequence shown here is derived from an EMBL/GenBank/DDBJ whole genome shotgun (WGS) entry which is preliminary data.</text>
</comment>
<feature type="compositionally biased region" description="Basic and acidic residues" evidence="4">
    <location>
        <begin position="71"/>
        <end position="80"/>
    </location>
</feature>
<dbReference type="Proteomes" id="UP001281761">
    <property type="component" value="Unassembled WGS sequence"/>
</dbReference>